<evidence type="ECO:0000256" key="8">
    <source>
        <dbReference type="SAM" id="MobiDB-lite"/>
    </source>
</evidence>
<evidence type="ECO:0000259" key="9">
    <source>
        <dbReference type="Pfam" id="PF26192"/>
    </source>
</evidence>
<protein>
    <recommendedName>
        <fullName evidence="2">RING-type E3 ubiquitin transferase</fullName>
        <ecNumber evidence="2">2.3.2.27</ecNumber>
    </recommendedName>
</protein>
<dbReference type="PANTHER" id="PTHR22996">
    <property type="entry name" value="MAHOGUNIN"/>
    <property type="match status" value="1"/>
</dbReference>
<evidence type="ECO:0000256" key="7">
    <source>
        <dbReference type="ARBA" id="ARBA00022833"/>
    </source>
</evidence>
<feature type="domain" description="MGRN1/RNF157-like N-terminal" evidence="9">
    <location>
        <begin position="55"/>
        <end position="210"/>
    </location>
</feature>
<dbReference type="EMBL" id="CP039354">
    <property type="protein sequence ID" value="QCE09329.1"/>
    <property type="molecule type" value="Genomic_DNA"/>
</dbReference>
<dbReference type="Proteomes" id="UP000501690">
    <property type="component" value="Linkage Group LG10"/>
</dbReference>
<evidence type="ECO:0000256" key="2">
    <source>
        <dbReference type="ARBA" id="ARBA00012483"/>
    </source>
</evidence>
<accession>A0A4D6NA03</accession>
<feature type="compositionally biased region" description="Basic and acidic residues" evidence="8">
    <location>
        <begin position="15"/>
        <end position="26"/>
    </location>
</feature>
<gene>
    <name evidence="10" type="ORF">DEO72_LG10g548</name>
</gene>
<evidence type="ECO:0000256" key="1">
    <source>
        <dbReference type="ARBA" id="ARBA00000900"/>
    </source>
</evidence>
<evidence type="ECO:0000313" key="10">
    <source>
        <dbReference type="EMBL" id="QCE09329.1"/>
    </source>
</evidence>
<dbReference type="GO" id="GO:0016567">
    <property type="term" value="P:protein ubiquitination"/>
    <property type="evidence" value="ECO:0007669"/>
    <property type="project" value="TreeGrafter"/>
</dbReference>
<evidence type="ECO:0000256" key="6">
    <source>
        <dbReference type="ARBA" id="ARBA00022786"/>
    </source>
</evidence>
<keyword evidence="7" id="KW-0862">Zinc</keyword>
<evidence type="ECO:0000256" key="4">
    <source>
        <dbReference type="ARBA" id="ARBA00022723"/>
    </source>
</evidence>
<dbReference type="Pfam" id="PF26192">
    <property type="entry name" value="RNF157-like_N"/>
    <property type="match status" value="1"/>
</dbReference>
<dbReference type="AlphaFoldDB" id="A0A4D6NA03"/>
<dbReference type="InterPro" id="IPR045194">
    <property type="entry name" value="MGRN1/RNF157-like"/>
</dbReference>
<evidence type="ECO:0000313" key="11">
    <source>
        <dbReference type="Proteomes" id="UP000501690"/>
    </source>
</evidence>
<organism evidence="10 11">
    <name type="scientific">Vigna unguiculata</name>
    <name type="common">Cowpea</name>
    <dbReference type="NCBI Taxonomy" id="3917"/>
    <lineage>
        <taxon>Eukaryota</taxon>
        <taxon>Viridiplantae</taxon>
        <taxon>Streptophyta</taxon>
        <taxon>Embryophyta</taxon>
        <taxon>Tracheophyta</taxon>
        <taxon>Spermatophyta</taxon>
        <taxon>Magnoliopsida</taxon>
        <taxon>eudicotyledons</taxon>
        <taxon>Gunneridae</taxon>
        <taxon>Pentapetalae</taxon>
        <taxon>rosids</taxon>
        <taxon>fabids</taxon>
        <taxon>Fabales</taxon>
        <taxon>Fabaceae</taxon>
        <taxon>Papilionoideae</taxon>
        <taxon>50 kb inversion clade</taxon>
        <taxon>NPAAA clade</taxon>
        <taxon>indigoferoid/millettioid clade</taxon>
        <taxon>Phaseoleae</taxon>
        <taxon>Vigna</taxon>
    </lineage>
</organism>
<dbReference type="EC" id="2.3.2.27" evidence="2"/>
<reference evidence="10 11" key="1">
    <citation type="submission" date="2019-04" db="EMBL/GenBank/DDBJ databases">
        <title>An improved genome assembly and genetic linkage map for asparagus bean, Vigna unguiculata ssp. sesquipedialis.</title>
        <authorList>
            <person name="Xia Q."/>
            <person name="Zhang R."/>
            <person name="Dong Y."/>
        </authorList>
    </citation>
    <scope>NUCLEOTIDE SEQUENCE [LARGE SCALE GENOMIC DNA]</scope>
    <source>
        <tissue evidence="10">Leaf</tissue>
    </source>
</reference>
<sequence length="234" mass="26848">MGNIGSRRMRRRHQQGKDENNYVETRRHYRHPGSSPPPPPYVYRAKTVTVKNDAINIRKESLCVEPDVTSPHRFFLTFILDATAPGCITLMFYAKEASDGKLIASKTRWVRQISMFFWEGLNQNFRQAFGAGTEISTLEEEGVTENGDEDEEVYPLVLKAETQPPLNSNENDRNRSFQTTFARFEKKEMGEYKIHVMKQVMWDNSAKYELLEIYGMGGDQHKSGGKCVVSLSKP</sequence>
<name>A0A4D6NA03_VIGUN</name>
<dbReference type="InterPro" id="IPR058981">
    <property type="entry name" value="MGRN1/RNF157-like_N"/>
</dbReference>
<dbReference type="GO" id="GO:0008270">
    <property type="term" value="F:zinc ion binding"/>
    <property type="evidence" value="ECO:0007669"/>
    <property type="project" value="UniProtKB-KW"/>
</dbReference>
<dbReference type="PANTHER" id="PTHR22996:SF7">
    <property type="entry name" value="RING-TYPE E3 UBIQUITIN TRANSFERASE"/>
    <property type="match status" value="1"/>
</dbReference>
<comment type="catalytic activity">
    <reaction evidence="1">
        <text>S-ubiquitinyl-[E2 ubiquitin-conjugating enzyme]-L-cysteine + [acceptor protein]-L-lysine = [E2 ubiquitin-conjugating enzyme]-L-cysteine + N(6)-ubiquitinyl-[acceptor protein]-L-lysine.</text>
        <dbReference type="EC" id="2.3.2.27"/>
    </reaction>
</comment>
<keyword evidence="5" id="KW-0863">Zinc-finger</keyword>
<dbReference type="GO" id="GO:0061630">
    <property type="term" value="F:ubiquitin protein ligase activity"/>
    <property type="evidence" value="ECO:0007669"/>
    <property type="project" value="UniProtKB-EC"/>
</dbReference>
<keyword evidence="6" id="KW-0833">Ubl conjugation pathway</keyword>
<keyword evidence="4" id="KW-0479">Metal-binding</keyword>
<feature type="region of interest" description="Disordered" evidence="8">
    <location>
        <begin position="1"/>
        <end position="40"/>
    </location>
</feature>
<keyword evidence="3" id="KW-0808">Transferase</keyword>
<keyword evidence="11" id="KW-1185">Reference proteome</keyword>
<evidence type="ECO:0000256" key="5">
    <source>
        <dbReference type="ARBA" id="ARBA00022771"/>
    </source>
</evidence>
<proteinExistence type="predicted"/>
<evidence type="ECO:0000256" key="3">
    <source>
        <dbReference type="ARBA" id="ARBA00022679"/>
    </source>
</evidence>